<name>A0A3P7Q3A2_DRAME</name>
<proteinExistence type="predicted"/>
<dbReference type="Pfam" id="PF12697">
    <property type="entry name" value="Abhydrolase_6"/>
    <property type="match status" value="1"/>
</dbReference>
<reference evidence="2 3" key="1">
    <citation type="submission" date="2018-11" db="EMBL/GenBank/DDBJ databases">
        <authorList>
            <consortium name="Pathogen Informatics"/>
        </authorList>
    </citation>
    <scope>NUCLEOTIDE SEQUENCE [LARGE SCALE GENOMIC DNA]</scope>
</reference>
<dbReference type="OrthoDB" id="10249433at2759"/>
<evidence type="ECO:0000313" key="3">
    <source>
        <dbReference type="Proteomes" id="UP000274756"/>
    </source>
</evidence>
<dbReference type="GO" id="GO:0052651">
    <property type="term" value="P:monoacylglycerol catabolic process"/>
    <property type="evidence" value="ECO:0007669"/>
    <property type="project" value="TreeGrafter"/>
</dbReference>
<dbReference type="AlphaFoldDB" id="A0A3P7Q3A2"/>
<evidence type="ECO:0000313" key="2">
    <source>
        <dbReference type="EMBL" id="VDN60955.1"/>
    </source>
</evidence>
<dbReference type="SUPFAM" id="SSF53474">
    <property type="entry name" value="alpha/beta-Hydrolases"/>
    <property type="match status" value="1"/>
</dbReference>
<gene>
    <name evidence="2" type="ORF">DME_LOCUS10928</name>
</gene>
<dbReference type="STRING" id="318479.A0A3P7Q3A2"/>
<dbReference type="PANTHER" id="PTHR12277">
    <property type="entry name" value="ALPHA/BETA HYDROLASE DOMAIN-CONTAINING PROTEIN"/>
    <property type="match status" value="1"/>
</dbReference>
<accession>A0A3P7Q3A2</accession>
<organism evidence="2 3">
    <name type="scientific">Dracunculus medinensis</name>
    <name type="common">Guinea worm</name>
    <dbReference type="NCBI Taxonomy" id="318479"/>
    <lineage>
        <taxon>Eukaryota</taxon>
        <taxon>Metazoa</taxon>
        <taxon>Ecdysozoa</taxon>
        <taxon>Nematoda</taxon>
        <taxon>Chromadorea</taxon>
        <taxon>Rhabditida</taxon>
        <taxon>Spirurina</taxon>
        <taxon>Dracunculoidea</taxon>
        <taxon>Dracunculidae</taxon>
        <taxon>Dracunculus</taxon>
    </lineage>
</organism>
<dbReference type="EMBL" id="UYYG01001279">
    <property type="protein sequence ID" value="VDN60955.1"/>
    <property type="molecule type" value="Genomic_DNA"/>
</dbReference>
<feature type="domain" description="AB hydrolase-1" evidence="1">
    <location>
        <begin position="30"/>
        <end position="149"/>
    </location>
</feature>
<dbReference type="GO" id="GO:0047372">
    <property type="term" value="F:monoacylglycerol lipase activity"/>
    <property type="evidence" value="ECO:0007669"/>
    <property type="project" value="TreeGrafter"/>
</dbReference>
<dbReference type="PANTHER" id="PTHR12277:SF194">
    <property type="entry name" value="FI04476P"/>
    <property type="match status" value="1"/>
</dbReference>
<dbReference type="InterPro" id="IPR029058">
    <property type="entry name" value="AB_hydrolase_fold"/>
</dbReference>
<dbReference type="InterPro" id="IPR000073">
    <property type="entry name" value="AB_hydrolase_1"/>
</dbReference>
<keyword evidence="3" id="KW-1185">Reference proteome</keyword>
<protein>
    <recommendedName>
        <fullName evidence="1">AB hydrolase-1 domain-containing protein</fullName>
    </recommendedName>
</protein>
<sequence length="246" mass="28277">MPDFVTSNMNSSLSSGEMEELLRTLTFPVVIYLHGNSFDRSRAHRCKMYNVLSALNFHILAVDYRGYGDSSGFPTEVGVIQDVKELYKYARKFVEKERIYIWGHSMGTGYFFPLPVAMELSEVGSAPAGLVLESPFNNLRDEIHNHWLSTPIRHLPWFDQIIIDPLEYSGLKMSSDIRITRFYLVLCPILILHAADDRVIPVGLGNRLYKAALSAGREATYIEFESKYHFEHKYIYRSKELPSIIK</sequence>
<dbReference type="GO" id="GO:0006660">
    <property type="term" value="P:phosphatidylserine catabolic process"/>
    <property type="evidence" value="ECO:0007669"/>
    <property type="project" value="TreeGrafter"/>
</dbReference>
<dbReference type="GO" id="GO:0005789">
    <property type="term" value="C:endoplasmic reticulum membrane"/>
    <property type="evidence" value="ECO:0007669"/>
    <property type="project" value="TreeGrafter"/>
</dbReference>
<dbReference type="GO" id="GO:0004622">
    <property type="term" value="F:phosphatidylcholine lysophospholipase activity"/>
    <property type="evidence" value="ECO:0007669"/>
    <property type="project" value="TreeGrafter"/>
</dbReference>
<dbReference type="Gene3D" id="3.40.50.1820">
    <property type="entry name" value="alpha/beta hydrolase"/>
    <property type="match status" value="1"/>
</dbReference>
<dbReference type="Proteomes" id="UP000274756">
    <property type="component" value="Unassembled WGS sequence"/>
</dbReference>
<evidence type="ECO:0000259" key="1">
    <source>
        <dbReference type="Pfam" id="PF12697"/>
    </source>
</evidence>